<dbReference type="GO" id="GO:0046872">
    <property type="term" value="F:metal ion binding"/>
    <property type="evidence" value="ECO:0007669"/>
    <property type="project" value="UniProtKB-KW"/>
</dbReference>
<dbReference type="AlphaFoldDB" id="A0A857JNX8"/>
<dbReference type="PANTHER" id="PTHR42693:SF33">
    <property type="entry name" value="ARYLSULFATASE"/>
    <property type="match status" value="1"/>
</dbReference>
<dbReference type="PROSITE" id="PS51257">
    <property type="entry name" value="PROKAR_LIPOPROTEIN"/>
    <property type="match status" value="1"/>
</dbReference>
<organism evidence="7 8">
    <name type="scientific">Paraglaciecola mesophila</name>
    <dbReference type="NCBI Taxonomy" id="197222"/>
    <lineage>
        <taxon>Bacteria</taxon>
        <taxon>Pseudomonadati</taxon>
        <taxon>Pseudomonadota</taxon>
        <taxon>Gammaproteobacteria</taxon>
        <taxon>Alteromonadales</taxon>
        <taxon>Alteromonadaceae</taxon>
        <taxon>Paraglaciecola</taxon>
    </lineage>
</organism>
<keyword evidence="5" id="KW-0732">Signal</keyword>
<keyword evidence="2" id="KW-0479">Metal-binding</keyword>
<keyword evidence="3 7" id="KW-0378">Hydrolase</keyword>
<name>A0A857JNX8_9ALTE</name>
<feature type="signal peptide" evidence="5">
    <location>
        <begin position="1"/>
        <end position="36"/>
    </location>
</feature>
<dbReference type="SUPFAM" id="SSF53649">
    <property type="entry name" value="Alkaline phosphatase-like"/>
    <property type="match status" value="1"/>
</dbReference>
<dbReference type="EMBL" id="CP047656">
    <property type="protein sequence ID" value="QHJ13082.1"/>
    <property type="molecule type" value="Genomic_DNA"/>
</dbReference>
<dbReference type="GO" id="GO:0004065">
    <property type="term" value="F:arylsulfatase activity"/>
    <property type="evidence" value="ECO:0007669"/>
    <property type="project" value="UniProtKB-EC"/>
</dbReference>
<protein>
    <submittedName>
        <fullName evidence="7">Arylsulfatase</fullName>
        <ecNumber evidence="7">3.1.6.1</ecNumber>
    </submittedName>
</protein>
<evidence type="ECO:0000313" key="8">
    <source>
        <dbReference type="Proteomes" id="UP000464524"/>
    </source>
</evidence>
<dbReference type="Proteomes" id="UP000464524">
    <property type="component" value="Chromosome"/>
</dbReference>
<evidence type="ECO:0000256" key="3">
    <source>
        <dbReference type="ARBA" id="ARBA00022801"/>
    </source>
</evidence>
<dbReference type="InterPro" id="IPR024607">
    <property type="entry name" value="Sulfatase_CS"/>
</dbReference>
<evidence type="ECO:0000256" key="2">
    <source>
        <dbReference type="ARBA" id="ARBA00022723"/>
    </source>
</evidence>
<evidence type="ECO:0000259" key="6">
    <source>
        <dbReference type="Pfam" id="PF00884"/>
    </source>
</evidence>
<keyword evidence="4" id="KW-0106">Calcium</keyword>
<dbReference type="CDD" id="cd16026">
    <property type="entry name" value="GALNS_like"/>
    <property type="match status" value="1"/>
</dbReference>
<feature type="domain" description="Sulfatase N-terminal" evidence="6">
    <location>
        <begin position="53"/>
        <end position="405"/>
    </location>
</feature>
<evidence type="ECO:0000256" key="4">
    <source>
        <dbReference type="ARBA" id="ARBA00022837"/>
    </source>
</evidence>
<evidence type="ECO:0000256" key="1">
    <source>
        <dbReference type="ARBA" id="ARBA00008779"/>
    </source>
</evidence>
<evidence type="ECO:0000256" key="5">
    <source>
        <dbReference type="SAM" id="SignalP"/>
    </source>
</evidence>
<dbReference type="PROSITE" id="PS00523">
    <property type="entry name" value="SULFATASE_1"/>
    <property type="match status" value="1"/>
</dbReference>
<dbReference type="PANTHER" id="PTHR42693">
    <property type="entry name" value="ARYLSULFATASE FAMILY MEMBER"/>
    <property type="match status" value="1"/>
</dbReference>
<dbReference type="RefSeq" id="WP_160181209.1">
    <property type="nucleotide sequence ID" value="NZ_CP047656.1"/>
</dbReference>
<evidence type="ECO:0000313" key="7">
    <source>
        <dbReference type="EMBL" id="QHJ13082.1"/>
    </source>
</evidence>
<comment type="similarity">
    <text evidence="1">Belongs to the sulfatase family.</text>
</comment>
<dbReference type="OrthoDB" id="9803751at2"/>
<dbReference type="Pfam" id="PF14707">
    <property type="entry name" value="Sulfatase_C"/>
    <property type="match status" value="1"/>
</dbReference>
<reference evidence="7 8" key="1">
    <citation type="submission" date="2019-12" db="EMBL/GenBank/DDBJ databases">
        <title>Genome sequencing and assembly of endphytes of Porphyra tenera.</title>
        <authorList>
            <person name="Park J.M."/>
            <person name="Shin R."/>
            <person name="Jo S.H."/>
        </authorList>
    </citation>
    <scope>NUCLEOTIDE SEQUENCE [LARGE SCALE GENOMIC DNA]</scope>
    <source>
        <strain evidence="7 8">GPM4</strain>
    </source>
</reference>
<sequence length="517" mass="56841">MNNKIAVRVAKRFKFRSRLAVLLATSATLISGCQVAADADKNDSSKSIIGKQPNIIILFADDMGYGDLSSYGSPNIQTPELDEIARQGQRWTNFYVAAPVCSPSRGSLMTGNYPERSGLYGETKAVLFPGEAGRIPDEIVTLPEALKSAGYTTAMLGKWHLGDQPEGLPTRHGFDEWLGTPYSNDLDWMIGPTTTEIFAAGARGDKAFVQKAIADRKKYSLAPKNEYWDIPLIKSSVVSTGYEDEIVERPPNQSLLTKRYTEQSVDYIEKHANRKQPFFLYVAYNMPHVPVFASSDFEGVSAGGRYGDVVEEIDWSVGQIRKALEEQGIAKDTLVVFSSDNGPWLTMDQHAGSAGPLRNGKATTFEGGTRVPGIFWWPGQIQPGVVKGIGSVMDMYATALKLAGVEPVAEVIDSVDLTPALMGHQSPRTSFAYYRSGELYAFRKGPYKVHFITQGAYGQPPARVVHKRPLLFHLGEDPGEKFDVADQRPEVLADMLKAAEMHRSGMNIAESIFEIGR</sequence>
<dbReference type="KEGG" id="pmes:FX988_03340"/>
<gene>
    <name evidence="7" type="ORF">FX988_03340</name>
</gene>
<dbReference type="InterPro" id="IPR000917">
    <property type="entry name" value="Sulfatase_N"/>
</dbReference>
<proteinExistence type="inferred from homology"/>
<dbReference type="Gene3D" id="3.30.1120.10">
    <property type="match status" value="1"/>
</dbReference>
<dbReference type="EC" id="3.1.6.1" evidence="7"/>
<dbReference type="InterPro" id="IPR050738">
    <property type="entry name" value="Sulfatase"/>
</dbReference>
<feature type="chain" id="PRO_5032863012" evidence="5">
    <location>
        <begin position="37"/>
        <end position="517"/>
    </location>
</feature>
<dbReference type="Pfam" id="PF00884">
    <property type="entry name" value="Sulfatase"/>
    <property type="match status" value="1"/>
</dbReference>
<keyword evidence="8" id="KW-1185">Reference proteome</keyword>
<accession>A0A857JNX8</accession>
<dbReference type="InterPro" id="IPR017850">
    <property type="entry name" value="Alkaline_phosphatase_core_sf"/>
</dbReference>
<dbReference type="Gene3D" id="3.40.720.10">
    <property type="entry name" value="Alkaline Phosphatase, subunit A"/>
    <property type="match status" value="1"/>
</dbReference>